<dbReference type="SUPFAM" id="SSF56112">
    <property type="entry name" value="Protein kinase-like (PK-like)"/>
    <property type="match status" value="1"/>
</dbReference>
<dbReference type="PANTHER" id="PTHR24359:SF1">
    <property type="entry name" value="INHIBITOR OF NUCLEAR FACTOR KAPPA-B KINASE EPSILON SUBUNIT HOMOLOG 1-RELATED"/>
    <property type="match status" value="1"/>
</dbReference>
<protein>
    <submittedName>
        <fullName evidence="3">Kinase-like protein</fullName>
    </submittedName>
</protein>
<dbReference type="PROSITE" id="PS50011">
    <property type="entry name" value="PROTEIN_KINASE_DOM"/>
    <property type="match status" value="1"/>
</dbReference>
<keyword evidence="3" id="KW-0418">Kinase</keyword>
<keyword evidence="4" id="KW-1185">Reference proteome</keyword>
<feature type="domain" description="Protein kinase" evidence="2">
    <location>
        <begin position="160"/>
        <end position="514"/>
    </location>
</feature>
<name>A0A2V5I3Z5_9EURO</name>
<feature type="compositionally biased region" description="Polar residues" evidence="1">
    <location>
        <begin position="606"/>
        <end position="621"/>
    </location>
</feature>
<dbReference type="Proteomes" id="UP000248817">
    <property type="component" value="Unassembled WGS sequence"/>
</dbReference>
<dbReference type="Gene3D" id="1.10.510.10">
    <property type="entry name" value="Transferase(Phosphotransferase) domain 1"/>
    <property type="match status" value="1"/>
</dbReference>
<dbReference type="GO" id="GO:0004674">
    <property type="term" value="F:protein serine/threonine kinase activity"/>
    <property type="evidence" value="ECO:0007669"/>
    <property type="project" value="TreeGrafter"/>
</dbReference>
<evidence type="ECO:0000259" key="2">
    <source>
        <dbReference type="PROSITE" id="PS50011"/>
    </source>
</evidence>
<evidence type="ECO:0000313" key="4">
    <source>
        <dbReference type="Proteomes" id="UP000248817"/>
    </source>
</evidence>
<dbReference type="InterPro" id="IPR008271">
    <property type="entry name" value="Ser/Thr_kinase_AS"/>
</dbReference>
<keyword evidence="3" id="KW-0808">Transferase</keyword>
<dbReference type="PANTHER" id="PTHR24359">
    <property type="entry name" value="SERINE/THREONINE-PROTEIN KINASE SBK1"/>
    <property type="match status" value="1"/>
</dbReference>
<dbReference type="InterPro" id="IPR000719">
    <property type="entry name" value="Prot_kinase_dom"/>
</dbReference>
<dbReference type="CDD" id="cd00180">
    <property type="entry name" value="PKc"/>
    <property type="match status" value="1"/>
</dbReference>
<evidence type="ECO:0000256" key="1">
    <source>
        <dbReference type="SAM" id="MobiDB-lite"/>
    </source>
</evidence>
<dbReference type="AlphaFoldDB" id="A0A2V5I3Z5"/>
<dbReference type="InterPro" id="IPR011009">
    <property type="entry name" value="Kinase-like_dom_sf"/>
</dbReference>
<dbReference type="EMBL" id="KZ825502">
    <property type="protein sequence ID" value="PYI31515.1"/>
    <property type="molecule type" value="Genomic_DNA"/>
</dbReference>
<dbReference type="SMART" id="SM00220">
    <property type="entry name" value="S_TKc"/>
    <property type="match status" value="1"/>
</dbReference>
<proteinExistence type="predicted"/>
<gene>
    <name evidence="3" type="ORF">BP00DRAFT_446522</name>
</gene>
<evidence type="ECO:0000313" key="3">
    <source>
        <dbReference type="EMBL" id="PYI31515.1"/>
    </source>
</evidence>
<organism evidence="3 4">
    <name type="scientific">Aspergillus indologenus CBS 114.80</name>
    <dbReference type="NCBI Taxonomy" id="1450541"/>
    <lineage>
        <taxon>Eukaryota</taxon>
        <taxon>Fungi</taxon>
        <taxon>Dikarya</taxon>
        <taxon>Ascomycota</taxon>
        <taxon>Pezizomycotina</taxon>
        <taxon>Eurotiomycetes</taxon>
        <taxon>Eurotiomycetidae</taxon>
        <taxon>Eurotiales</taxon>
        <taxon>Aspergillaceae</taxon>
        <taxon>Aspergillus</taxon>
        <taxon>Aspergillus subgen. Circumdati</taxon>
    </lineage>
</organism>
<dbReference type="GO" id="GO:0005524">
    <property type="term" value="F:ATP binding"/>
    <property type="evidence" value="ECO:0007669"/>
    <property type="project" value="InterPro"/>
</dbReference>
<dbReference type="PROSITE" id="PS00108">
    <property type="entry name" value="PROTEIN_KINASE_ST"/>
    <property type="match status" value="1"/>
</dbReference>
<sequence>MYPSAFNLDARRRDFINQIIEDLRQRFVGEDDKNKRFICQKDLIEVWKDESRLLELLGPRPISLDDIRSAQEDFVAILSILVCIGATATLGMFCDIIHTSGISDIDLPLQEDVIRNLLRTEQGLTDIFDLRQYTFCPAVIDCSQNHPVQVIDESRLLPFLSKPKWIGSGGFASVDLVEVAPCYLKTSQGAVFEKPYKIACKKFEGNTRLQDFKTELSNLRNFKNSLTSQAHILQHLTTFAHGPEYYILFDYAEHGDLYQFLSDGAGRYHFREEFPGVASLETSKTHEALLYQCWALTSALHWLHNKITVKTEIIRCAHMDLKPDNILIMRDSESIVGKWMISDFGISVTQNDRRTQALSIRDLYHEVTINKPAFHEIGTYQPPEGIHVQSDGTETEGAGRRSDVWSFGCVFSEVLAWAIGREKEVSNFARERKGQAQNDSFWEEFTPNNLSPGGKEFRLRGSVTTWLNHIQFQRPLTSPVLMTWAQKIQEKILIVKKDERPDAKKLSMIVRVLYEECVKLARPDTQPGPDIQLGHDTQSALNAQPAFDMEAAFDTRSDYLEQIQPSSPGRNAPEVVEPMHPASPNLRMPLLPSTSEGRSSSSSDSWAANNRPPSNPNDKLSILQHSSKDNLASAVSRSIIQDKVPVALLYKDRIELMQAYIGDSTARDPRAMLPVNVDFISSVAVSPHGTFALVRDREIILRSGYRDYNIRYLTTGLNLDQTFTHAAFSDRGNMLFAWAVWGKQESLYVWRVDDNTFPGPHHVIHYSLQARDYQPTTIIPYDARPGPYAPMFVW</sequence>
<feature type="region of interest" description="Disordered" evidence="1">
    <location>
        <begin position="562"/>
        <end position="621"/>
    </location>
</feature>
<dbReference type="Pfam" id="PF00069">
    <property type="entry name" value="Pkinase"/>
    <property type="match status" value="1"/>
</dbReference>
<accession>A0A2V5I3Z5</accession>
<feature type="compositionally biased region" description="Low complexity" evidence="1">
    <location>
        <begin position="593"/>
        <end position="605"/>
    </location>
</feature>
<reference evidence="3 4" key="1">
    <citation type="submission" date="2018-02" db="EMBL/GenBank/DDBJ databases">
        <title>The genomes of Aspergillus section Nigri reveals drivers in fungal speciation.</title>
        <authorList>
            <consortium name="DOE Joint Genome Institute"/>
            <person name="Vesth T.C."/>
            <person name="Nybo J."/>
            <person name="Theobald S."/>
            <person name="Brandl J."/>
            <person name="Frisvad J.C."/>
            <person name="Nielsen K.F."/>
            <person name="Lyhne E.K."/>
            <person name="Kogle M.E."/>
            <person name="Kuo A."/>
            <person name="Riley R."/>
            <person name="Clum A."/>
            <person name="Nolan M."/>
            <person name="Lipzen A."/>
            <person name="Salamov A."/>
            <person name="Henrissat B."/>
            <person name="Wiebenga A."/>
            <person name="De vries R.P."/>
            <person name="Grigoriev I.V."/>
            <person name="Mortensen U.H."/>
            <person name="Andersen M.R."/>
            <person name="Baker S.E."/>
        </authorList>
    </citation>
    <scope>NUCLEOTIDE SEQUENCE [LARGE SCALE GENOMIC DNA]</scope>
    <source>
        <strain evidence="3 4">CBS 114.80</strain>
    </source>
</reference>